<gene>
    <name evidence="7" type="ORF">KP509_05G001300</name>
</gene>
<evidence type="ECO:0000313" key="8">
    <source>
        <dbReference type="Proteomes" id="UP000825935"/>
    </source>
</evidence>
<dbReference type="Gene3D" id="3.90.230.10">
    <property type="entry name" value="Creatinase/methionine aminopeptidase superfamily"/>
    <property type="match status" value="1"/>
</dbReference>
<reference evidence="7" key="1">
    <citation type="submission" date="2021-08" db="EMBL/GenBank/DDBJ databases">
        <title>WGS assembly of Ceratopteris richardii.</title>
        <authorList>
            <person name="Marchant D.B."/>
            <person name="Chen G."/>
            <person name="Jenkins J."/>
            <person name="Shu S."/>
            <person name="Leebens-Mack J."/>
            <person name="Grimwood J."/>
            <person name="Schmutz J."/>
            <person name="Soltis P."/>
            <person name="Soltis D."/>
            <person name="Chen Z.-H."/>
        </authorList>
    </citation>
    <scope>NUCLEOTIDE SEQUENCE</scope>
    <source>
        <strain evidence="7">Whitten #5841</strain>
        <tissue evidence="7">Leaf</tissue>
    </source>
</reference>
<comment type="cofactor">
    <cofactor evidence="1">
        <name>Mn(2+)</name>
        <dbReference type="ChEBI" id="CHEBI:29035"/>
    </cofactor>
</comment>
<evidence type="ECO:0000259" key="6">
    <source>
        <dbReference type="SMART" id="SM01011"/>
    </source>
</evidence>
<evidence type="ECO:0000256" key="4">
    <source>
        <dbReference type="ARBA" id="ARBA00022801"/>
    </source>
</evidence>
<dbReference type="PANTHER" id="PTHR43226">
    <property type="entry name" value="XAA-PRO AMINOPEPTIDASE 3"/>
    <property type="match status" value="1"/>
</dbReference>
<dbReference type="InterPro" id="IPR029149">
    <property type="entry name" value="Creatin/AminoP/Spt16_N"/>
</dbReference>
<evidence type="ECO:0000256" key="2">
    <source>
        <dbReference type="ARBA" id="ARBA00008766"/>
    </source>
</evidence>
<dbReference type="Gene3D" id="3.40.350.10">
    <property type="entry name" value="Creatinase/prolidase N-terminal domain"/>
    <property type="match status" value="1"/>
</dbReference>
<keyword evidence="4" id="KW-0378">Hydrolase</keyword>
<dbReference type="InterPro" id="IPR000994">
    <property type="entry name" value="Pept_M24"/>
</dbReference>
<protein>
    <recommendedName>
        <fullName evidence="6">Aminopeptidase P N-terminal domain-containing protein</fullName>
    </recommendedName>
</protein>
<dbReference type="GO" id="GO:0006508">
    <property type="term" value="P:proteolysis"/>
    <property type="evidence" value="ECO:0007669"/>
    <property type="project" value="TreeGrafter"/>
</dbReference>
<dbReference type="EMBL" id="CM035410">
    <property type="protein sequence ID" value="KAH7436078.1"/>
    <property type="molecule type" value="Genomic_DNA"/>
</dbReference>
<dbReference type="InterPro" id="IPR007865">
    <property type="entry name" value="Aminopep_P_N"/>
</dbReference>
<dbReference type="OMA" id="YRRWTLH"/>
<keyword evidence="3" id="KW-0479">Metal-binding</keyword>
<dbReference type="AlphaFoldDB" id="A0A8T2UMX5"/>
<dbReference type="GO" id="GO:0030145">
    <property type="term" value="F:manganese ion binding"/>
    <property type="evidence" value="ECO:0007669"/>
    <property type="project" value="InterPro"/>
</dbReference>
<comment type="caution">
    <text evidence="7">The sequence shown here is derived from an EMBL/GenBank/DDBJ whole genome shotgun (WGS) entry which is preliminary data.</text>
</comment>
<name>A0A8T2UMX5_CERRI</name>
<evidence type="ECO:0000256" key="1">
    <source>
        <dbReference type="ARBA" id="ARBA00001936"/>
    </source>
</evidence>
<dbReference type="GO" id="GO:0005739">
    <property type="term" value="C:mitochondrion"/>
    <property type="evidence" value="ECO:0007669"/>
    <property type="project" value="TreeGrafter"/>
</dbReference>
<dbReference type="Pfam" id="PF05195">
    <property type="entry name" value="AMP_N"/>
    <property type="match status" value="1"/>
</dbReference>
<sequence length="452" mass="50470">MHSMAARLLRGRVLLRSFSSYANGASVPEVLKPGELMPGITTEEIALRRKKLMSSLPHGSLVILNAATVKYMTDVVPYPFRQSSDYLYFTGCREPGSIAVIYNLGDLCMFMPDPNPETALWEGKLAHASEAISNLKASRAYNMSDLPKILPRLLKQAKSIYAEDEIPSGGSLDKLPAYKEAIQEKKVHSVHRYAYECRFIKSPAEINLMRHAAKITSEAFIETMKISRTAKHEHVLSATVDFNCKFRGAQRLAFPPVVAAGVNTTVIHYFRNDQQIREGDMVLMEAGCEYYGYVSDITRTWSPWGKLSNSQKDVYNAVLAAYKESIKMYKPGVTLGEVQRVSNDVLVRATRGLGIVKKRDDYLKVNPTAVGRYLGLDCLDCKLIHEDRKLVPGVVCTIEPGLYIPLSDNFPKWFQGIGIRISDEVLITESGHEVLSSSIPKELNEVESLLQS</sequence>
<evidence type="ECO:0000256" key="5">
    <source>
        <dbReference type="ARBA" id="ARBA00023211"/>
    </source>
</evidence>
<dbReference type="InterPro" id="IPR052433">
    <property type="entry name" value="X-Pro_dipept-like"/>
</dbReference>
<evidence type="ECO:0000256" key="3">
    <source>
        <dbReference type="ARBA" id="ARBA00022723"/>
    </source>
</evidence>
<dbReference type="OrthoDB" id="4215474at2759"/>
<dbReference type="SUPFAM" id="SSF55920">
    <property type="entry name" value="Creatinase/aminopeptidase"/>
    <property type="match status" value="1"/>
</dbReference>
<keyword evidence="8" id="KW-1185">Reference proteome</keyword>
<evidence type="ECO:0000313" key="7">
    <source>
        <dbReference type="EMBL" id="KAH7436078.1"/>
    </source>
</evidence>
<feature type="domain" description="Aminopeptidase P N-terminal" evidence="6">
    <location>
        <begin position="40"/>
        <end position="171"/>
    </location>
</feature>
<proteinExistence type="inferred from homology"/>
<dbReference type="PANTHER" id="PTHR43226:SF4">
    <property type="entry name" value="XAA-PRO AMINOPEPTIDASE 3"/>
    <property type="match status" value="1"/>
</dbReference>
<keyword evidence="5" id="KW-0464">Manganese</keyword>
<dbReference type="Pfam" id="PF00557">
    <property type="entry name" value="Peptidase_M24"/>
    <property type="match status" value="1"/>
</dbReference>
<organism evidence="7 8">
    <name type="scientific">Ceratopteris richardii</name>
    <name type="common">Triangle waterfern</name>
    <dbReference type="NCBI Taxonomy" id="49495"/>
    <lineage>
        <taxon>Eukaryota</taxon>
        <taxon>Viridiplantae</taxon>
        <taxon>Streptophyta</taxon>
        <taxon>Embryophyta</taxon>
        <taxon>Tracheophyta</taxon>
        <taxon>Polypodiopsida</taxon>
        <taxon>Polypodiidae</taxon>
        <taxon>Polypodiales</taxon>
        <taxon>Pteridineae</taxon>
        <taxon>Pteridaceae</taxon>
        <taxon>Parkerioideae</taxon>
        <taxon>Ceratopteris</taxon>
    </lineage>
</organism>
<dbReference type="SUPFAM" id="SSF53092">
    <property type="entry name" value="Creatinase/prolidase N-terminal domain"/>
    <property type="match status" value="1"/>
</dbReference>
<dbReference type="SMART" id="SM01011">
    <property type="entry name" value="AMP_N"/>
    <property type="match status" value="1"/>
</dbReference>
<accession>A0A8T2UMX5</accession>
<dbReference type="InterPro" id="IPR036005">
    <property type="entry name" value="Creatinase/aminopeptidase-like"/>
</dbReference>
<dbReference type="Proteomes" id="UP000825935">
    <property type="component" value="Chromosome 5"/>
</dbReference>
<comment type="similarity">
    <text evidence="2">Belongs to the peptidase M24B family.</text>
</comment>
<dbReference type="GO" id="GO:0070006">
    <property type="term" value="F:metalloaminopeptidase activity"/>
    <property type="evidence" value="ECO:0007669"/>
    <property type="project" value="InterPro"/>
</dbReference>